<feature type="transmembrane region" description="Helical" evidence="11">
    <location>
        <begin position="317"/>
        <end position="339"/>
    </location>
</feature>
<keyword evidence="2" id="KW-1003">Cell membrane</keyword>
<dbReference type="GO" id="GO:0045028">
    <property type="term" value="F:G protein-coupled purinergic nucleotide receptor activity"/>
    <property type="evidence" value="ECO:0007669"/>
    <property type="project" value="TreeGrafter"/>
</dbReference>
<comment type="subcellular location">
    <subcellularLocation>
        <location evidence="1">Cell membrane</location>
        <topology evidence="1">Multi-pass membrane protein</topology>
    </subcellularLocation>
</comment>
<evidence type="ECO:0000256" key="2">
    <source>
        <dbReference type="ARBA" id="ARBA00022475"/>
    </source>
</evidence>
<dbReference type="PROSITE" id="PS00237">
    <property type="entry name" value="G_PROTEIN_RECEP_F1_1"/>
    <property type="match status" value="1"/>
</dbReference>
<evidence type="ECO:0000256" key="3">
    <source>
        <dbReference type="ARBA" id="ARBA00022692"/>
    </source>
</evidence>
<dbReference type="PROSITE" id="PS50262">
    <property type="entry name" value="G_PROTEIN_RECEP_F1_2"/>
    <property type="match status" value="1"/>
</dbReference>
<feature type="transmembrane region" description="Helical" evidence="11">
    <location>
        <begin position="345"/>
        <end position="373"/>
    </location>
</feature>
<feature type="transmembrane region" description="Helical" evidence="11">
    <location>
        <begin position="484"/>
        <end position="509"/>
    </location>
</feature>
<evidence type="ECO:0000256" key="9">
    <source>
        <dbReference type="RuleBase" id="RU000688"/>
    </source>
</evidence>
<name>A0AAW0MXM4_9GOBI</name>
<keyword evidence="5 9" id="KW-0297">G-protein coupled receptor</keyword>
<dbReference type="Pfam" id="PF00001">
    <property type="entry name" value="7tm_1"/>
    <property type="match status" value="1"/>
</dbReference>
<dbReference type="Proteomes" id="UP001460270">
    <property type="component" value="Unassembled WGS sequence"/>
</dbReference>
<evidence type="ECO:0000256" key="7">
    <source>
        <dbReference type="ARBA" id="ARBA00023170"/>
    </source>
</evidence>
<keyword evidence="8 9" id="KW-0807">Transducer</keyword>
<feature type="region of interest" description="Disordered" evidence="10">
    <location>
        <begin position="556"/>
        <end position="578"/>
    </location>
</feature>
<gene>
    <name evidence="13" type="ORF">WMY93_028116</name>
</gene>
<evidence type="ECO:0000256" key="4">
    <source>
        <dbReference type="ARBA" id="ARBA00022989"/>
    </source>
</evidence>
<dbReference type="InterPro" id="IPR000276">
    <property type="entry name" value="GPCR_Rhodpsn"/>
</dbReference>
<keyword evidence="6 11" id="KW-0472">Membrane</keyword>
<dbReference type="SUPFAM" id="SSF81321">
    <property type="entry name" value="Family A G protein-coupled receptor-like"/>
    <property type="match status" value="1"/>
</dbReference>
<accession>A0AAW0MXM4</accession>
<comment type="caution">
    <text evidence="13">The sequence shown here is derived from an EMBL/GenBank/DDBJ whole genome shotgun (WGS) entry which is preliminary data.</text>
</comment>
<dbReference type="EMBL" id="JBBPFD010000021">
    <property type="protein sequence ID" value="KAK7881942.1"/>
    <property type="molecule type" value="Genomic_DNA"/>
</dbReference>
<dbReference type="Gene3D" id="1.20.1070.10">
    <property type="entry name" value="Rhodopsin 7-helix transmembrane proteins"/>
    <property type="match status" value="1"/>
</dbReference>
<keyword evidence="14" id="KW-1185">Reference proteome</keyword>
<evidence type="ECO:0000313" key="14">
    <source>
        <dbReference type="Proteomes" id="UP001460270"/>
    </source>
</evidence>
<dbReference type="PRINTS" id="PR00237">
    <property type="entry name" value="GPCRRHODOPSN"/>
</dbReference>
<evidence type="ECO:0000256" key="1">
    <source>
        <dbReference type="ARBA" id="ARBA00004651"/>
    </source>
</evidence>
<dbReference type="InterPro" id="IPR017452">
    <property type="entry name" value="GPCR_Rhodpsn_7TM"/>
</dbReference>
<comment type="similarity">
    <text evidence="9">Belongs to the G-protein coupled receptor 1 family.</text>
</comment>
<keyword evidence="7 9" id="KW-0675">Receptor</keyword>
<evidence type="ECO:0000256" key="11">
    <source>
        <dbReference type="SAM" id="Phobius"/>
    </source>
</evidence>
<keyword evidence="3 9" id="KW-0812">Transmembrane</keyword>
<keyword evidence="4 11" id="KW-1133">Transmembrane helix</keyword>
<dbReference type="PANTHER" id="PTHR24233:SF11">
    <property type="entry name" value="P2Y PURINOCEPTOR 14-LIKE"/>
    <property type="match status" value="1"/>
</dbReference>
<proteinExistence type="inferred from homology"/>
<feature type="transmembrane region" description="Helical" evidence="11">
    <location>
        <begin position="439"/>
        <end position="464"/>
    </location>
</feature>
<evidence type="ECO:0000256" key="6">
    <source>
        <dbReference type="ARBA" id="ARBA00023136"/>
    </source>
</evidence>
<protein>
    <recommendedName>
        <fullName evidence="12">G-protein coupled receptors family 1 profile domain-containing protein</fullName>
    </recommendedName>
</protein>
<evidence type="ECO:0000313" key="13">
    <source>
        <dbReference type="EMBL" id="KAK7881942.1"/>
    </source>
</evidence>
<feature type="domain" description="G-protein coupled receptors family 1 profile" evidence="12">
    <location>
        <begin position="370"/>
        <end position="551"/>
    </location>
</feature>
<evidence type="ECO:0000259" key="12">
    <source>
        <dbReference type="PROSITE" id="PS50262"/>
    </source>
</evidence>
<feature type="transmembrane region" description="Helical" evidence="11">
    <location>
        <begin position="530"/>
        <end position="550"/>
    </location>
</feature>
<evidence type="ECO:0000256" key="10">
    <source>
        <dbReference type="SAM" id="MobiDB-lite"/>
    </source>
</evidence>
<sequence>MELHKGRNNRSQDFISVTLHIQVAIDEMQTCALSMVKACTHHDTTAPMSHPSQDISLSITLTNTAPNTDSAISMSCLRSGCCEVELGPGVVEVLVWWRSWCGRGPGVVEALVWWRSWCGGGPGVVEVLVWWRSWCGGGPVMSFLSLWRRDLMTSHGNHSDLNQTLETCSEIQTSASLVFMVLYSLIFVVSPSGTGLKHLPRETSQRNRHLSHFSWLLLMERPATLQRKLIWTVILSFQSLPKAPNTGEGLNVDDGKSRVLSLDSVPSPQRSDTATASLLTLHRSISISPPSFITVNKTLRDLDSSTWAKTLLPTAEGITYCTLLLLFFFLLLLLTFAPSDFMSEASYFCFLSAGLCLNILSCVLQAGLVLNIFSLRVHFCSRSRLHSSVSVFLKNLSASDLLLILSLPIRIAHYASGPALSSTSSALSSTSPAHVLHRFYCSVGATFFYLNMYASIFFMGYIAANRYLKIVRPLQPHPLQTYRGSRLVSALTWVVLWVLAGVYVGVSLLSSRSHAPQRSHSCDSAHSHKGLLFQQVAHSLLLLLFVFVLGPCSSSTPPSHADFQTLRANDPTPAAPGN</sequence>
<organism evidence="13 14">
    <name type="scientific">Mugilogobius chulae</name>
    <name type="common">yellowstripe goby</name>
    <dbReference type="NCBI Taxonomy" id="88201"/>
    <lineage>
        <taxon>Eukaryota</taxon>
        <taxon>Metazoa</taxon>
        <taxon>Chordata</taxon>
        <taxon>Craniata</taxon>
        <taxon>Vertebrata</taxon>
        <taxon>Euteleostomi</taxon>
        <taxon>Actinopterygii</taxon>
        <taxon>Neopterygii</taxon>
        <taxon>Teleostei</taxon>
        <taxon>Neoteleostei</taxon>
        <taxon>Acanthomorphata</taxon>
        <taxon>Gobiaria</taxon>
        <taxon>Gobiiformes</taxon>
        <taxon>Gobioidei</taxon>
        <taxon>Gobiidae</taxon>
        <taxon>Gobionellinae</taxon>
        <taxon>Mugilogobius</taxon>
    </lineage>
</organism>
<dbReference type="AlphaFoldDB" id="A0AAW0MXM4"/>
<dbReference type="GO" id="GO:0005886">
    <property type="term" value="C:plasma membrane"/>
    <property type="evidence" value="ECO:0007669"/>
    <property type="project" value="UniProtKB-SubCell"/>
</dbReference>
<dbReference type="PANTHER" id="PTHR24233">
    <property type="entry name" value="P2Y PURINOCEPTOR-RELATED G-PROTEIN COUPLED RECEPTOR"/>
    <property type="match status" value="1"/>
</dbReference>
<evidence type="ECO:0000256" key="5">
    <source>
        <dbReference type="ARBA" id="ARBA00023040"/>
    </source>
</evidence>
<reference evidence="14" key="1">
    <citation type="submission" date="2024-04" db="EMBL/GenBank/DDBJ databases">
        <title>Salinicola lusitanus LLJ914,a marine bacterium isolated from the Okinawa Trough.</title>
        <authorList>
            <person name="Li J."/>
        </authorList>
    </citation>
    <scope>NUCLEOTIDE SEQUENCE [LARGE SCALE GENOMIC DNA]</scope>
</reference>
<evidence type="ECO:0000256" key="8">
    <source>
        <dbReference type="ARBA" id="ARBA00023224"/>
    </source>
</evidence>